<comment type="cofactor">
    <cofactor evidence="2">
        <name>Zn(2+)</name>
        <dbReference type="ChEBI" id="CHEBI:29105"/>
    </cofactor>
</comment>
<dbReference type="EC" id="3.4.11.2" evidence="4"/>
<evidence type="ECO:0000256" key="9">
    <source>
        <dbReference type="ARBA" id="ARBA00022801"/>
    </source>
</evidence>
<evidence type="ECO:0000259" key="14">
    <source>
        <dbReference type="Pfam" id="PF01433"/>
    </source>
</evidence>
<dbReference type="Gene3D" id="2.60.40.1730">
    <property type="entry name" value="tricorn interacting facor f3 domain"/>
    <property type="match status" value="1"/>
</dbReference>
<keyword evidence="7" id="KW-0645">Protease</keyword>
<dbReference type="CDD" id="cd09602">
    <property type="entry name" value="M1_APN"/>
    <property type="match status" value="1"/>
</dbReference>
<dbReference type="InterPro" id="IPR024571">
    <property type="entry name" value="ERAP1-like_C_dom"/>
</dbReference>
<dbReference type="InterPro" id="IPR045357">
    <property type="entry name" value="Aminopeptidase_N-like_N"/>
</dbReference>
<dbReference type="InterPro" id="IPR050344">
    <property type="entry name" value="Peptidase_M1_aminopeptidases"/>
</dbReference>
<dbReference type="InterPro" id="IPR014782">
    <property type="entry name" value="Peptidase_M1_dom"/>
</dbReference>
<dbReference type="GO" id="GO:0016285">
    <property type="term" value="F:alanyl aminopeptidase activity"/>
    <property type="evidence" value="ECO:0007669"/>
    <property type="project" value="UniProtKB-EC"/>
</dbReference>
<dbReference type="Pfam" id="PF01433">
    <property type="entry name" value="Peptidase_M1"/>
    <property type="match status" value="1"/>
</dbReference>
<dbReference type="PANTHER" id="PTHR11533">
    <property type="entry name" value="PROTEASE M1 ZINC METALLOPROTEASE"/>
    <property type="match status" value="1"/>
</dbReference>
<keyword evidence="6 17" id="KW-0031">Aminopeptidase</keyword>
<evidence type="ECO:0000313" key="17">
    <source>
        <dbReference type="EMBL" id="MFC3765880.1"/>
    </source>
</evidence>
<evidence type="ECO:0000256" key="4">
    <source>
        <dbReference type="ARBA" id="ARBA00012564"/>
    </source>
</evidence>
<dbReference type="Proteomes" id="UP001595699">
    <property type="component" value="Unassembled WGS sequence"/>
</dbReference>
<dbReference type="InterPro" id="IPR001930">
    <property type="entry name" value="Peptidase_M1"/>
</dbReference>
<evidence type="ECO:0000256" key="12">
    <source>
        <dbReference type="ARBA" id="ARBA00029811"/>
    </source>
</evidence>
<evidence type="ECO:0000256" key="2">
    <source>
        <dbReference type="ARBA" id="ARBA00001947"/>
    </source>
</evidence>
<evidence type="ECO:0000313" key="18">
    <source>
        <dbReference type="Proteomes" id="UP001595699"/>
    </source>
</evidence>
<dbReference type="Pfam" id="PF11838">
    <property type="entry name" value="ERAP1_C"/>
    <property type="match status" value="1"/>
</dbReference>
<comment type="catalytic activity">
    <reaction evidence="1">
        <text>Release of an N-terminal amino acid, Xaa-|-Yaa- from a peptide, amide or arylamide. Xaa is preferably Ala, but may be most amino acids including Pro (slow action). When a terminal hydrophobic residue is followed by a prolyl residue, the two may be released as an intact Xaa-Pro dipeptide.</text>
        <dbReference type="EC" id="3.4.11.2"/>
    </reaction>
</comment>
<evidence type="ECO:0000256" key="7">
    <source>
        <dbReference type="ARBA" id="ARBA00022670"/>
    </source>
</evidence>
<keyword evidence="18" id="KW-1185">Reference proteome</keyword>
<feature type="domain" description="Peptidase M1 membrane alanine aminopeptidase" evidence="14">
    <location>
        <begin position="236"/>
        <end position="449"/>
    </location>
</feature>
<dbReference type="InterPro" id="IPR042097">
    <property type="entry name" value="Aminopeptidase_N-like_N_sf"/>
</dbReference>
<name>A0ABV7YP22_9ACTN</name>
<dbReference type="Gene3D" id="1.10.390.10">
    <property type="entry name" value="Neutral Protease Domain 2"/>
    <property type="match status" value="1"/>
</dbReference>
<evidence type="ECO:0000259" key="15">
    <source>
        <dbReference type="Pfam" id="PF11838"/>
    </source>
</evidence>
<keyword evidence="9 17" id="KW-0378">Hydrolase</keyword>
<dbReference type="Pfam" id="PF17900">
    <property type="entry name" value="Peptidase_M1_N"/>
    <property type="match status" value="1"/>
</dbReference>
<evidence type="ECO:0000259" key="16">
    <source>
        <dbReference type="Pfam" id="PF17900"/>
    </source>
</evidence>
<keyword evidence="10" id="KW-0862">Zinc</keyword>
<evidence type="ECO:0000256" key="1">
    <source>
        <dbReference type="ARBA" id="ARBA00000098"/>
    </source>
</evidence>
<dbReference type="InterPro" id="IPR027268">
    <property type="entry name" value="Peptidase_M4/M1_CTD_sf"/>
</dbReference>
<dbReference type="NCBIfam" id="TIGR02412">
    <property type="entry name" value="pepN_strep_liv"/>
    <property type="match status" value="1"/>
</dbReference>
<dbReference type="SUPFAM" id="SSF55486">
    <property type="entry name" value="Metalloproteases ('zincins'), catalytic domain"/>
    <property type="match status" value="1"/>
</dbReference>
<evidence type="ECO:0000256" key="13">
    <source>
        <dbReference type="ARBA" id="ARBA00031533"/>
    </source>
</evidence>
<dbReference type="RefSeq" id="WP_205121142.1">
    <property type="nucleotide sequence ID" value="NZ_JAFBCM010000001.1"/>
</dbReference>
<comment type="similarity">
    <text evidence="3">Belongs to the peptidase M1 family.</text>
</comment>
<keyword evidence="11" id="KW-0482">Metalloprotease</keyword>
<organism evidence="17 18">
    <name type="scientific">Tenggerimyces flavus</name>
    <dbReference type="NCBI Taxonomy" id="1708749"/>
    <lineage>
        <taxon>Bacteria</taxon>
        <taxon>Bacillati</taxon>
        <taxon>Actinomycetota</taxon>
        <taxon>Actinomycetes</taxon>
        <taxon>Propionibacteriales</taxon>
        <taxon>Nocardioidaceae</taxon>
        <taxon>Tenggerimyces</taxon>
    </lineage>
</organism>
<protein>
    <recommendedName>
        <fullName evidence="5">Aminopeptidase N</fullName>
        <ecNumber evidence="4">3.4.11.2</ecNumber>
    </recommendedName>
    <alternativeName>
        <fullName evidence="12">Alanine aminopeptidase</fullName>
    </alternativeName>
    <alternativeName>
        <fullName evidence="13">Lysyl aminopeptidase</fullName>
    </alternativeName>
</protein>
<dbReference type="InterPro" id="IPR012778">
    <property type="entry name" value="Pept_M1_aminopeptidase"/>
</dbReference>
<reference evidence="18" key="1">
    <citation type="journal article" date="2019" name="Int. J. Syst. Evol. Microbiol.">
        <title>The Global Catalogue of Microorganisms (GCM) 10K type strain sequencing project: providing services to taxonomists for standard genome sequencing and annotation.</title>
        <authorList>
            <consortium name="The Broad Institute Genomics Platform"/>
            <consortium name="The Broad Institute Genome Sequencing Center for Infectious Disease"/>
            <person name="Wu L."/>
            <person name="Ma J."/>
        </authorList>
    </citation>
    <scope>NUCLEOTIDE SEQUENCE [LARGE SCALE GENOMIC DNA]</scope>
    <source>
        <strain evidence="18">CGMCC 4.7241</strain>
    </source>
</reference>
<evidence type="ECO:0000256" key="3">
    <source>
        <dbReference type="ARBA" id="ARBA00010136"/>
    </source>
</evidence>
<gene>
    <name evidence="17" type="primary">pepN</name>
    <name evidence="17" type="ORF">ACFOUW_33950</name>
</gene>
<accession>A0ABV7YP22</accession>
<evidence type="ECO:0000256" key="6">
    <source>
        <dbReference type="ARBA" id="ARBA00022438"/>
    </source>
</evidence>
<proteinExistence type="inferred from homology"/>
<dbReference type="SUPFAM" id="SSF63737">
    <property type="entry name" value="Leukotriene A4 hydrolase N-terminal domain"/>
    <property type="match status" value="1"/>
</dbReference>
<comment type="caution">
    <text evidence="17">The sequence shown here is derived from an EMBL/GenBank/DDBJ whole genome shotgun (WGS) entry which is preliminary data.</text>
</comment>
<dbReference type="PRINTS" id="PR00756">
    <property type="entry name" value="ALADIPTASE"/>
</dbReference>
<feature type="domain" description="Aminopeptidase N-like N-terminal" evidence="16">
    <location>
        <begin position="124"/>
        <end position="194"/>
    </location>
</feature>
<evidence type="ECO:0000256" key="8">
    <source>
        <dbReference type="ARBA" id="ARBA00022723"/>
    </source>
</evidence>
<dbReference type="EMBL" id="JBHRZH010000043">
    <property type="protein sequence ID" value="MFC3765880.1"/>
    <property type="molecule type" value="Genomic_DNA"/>
</dbReference>
<sequence>MPGSNLTRAEAAERARLISVDGYDVELDLTSAPDKSYATYPSTTVVRFRCTEPGGGTFADLVAPNVRELTLNGRQLDPAQAYDGTRIQLSGLEETNELRVVADAAYMTTGEGIHRFVDPVDGLTYLYSQFEVPDARRVYTTFEQPDLKGTFQLTVTAPEDWQIVSNSATPAPTSLGDGVARWEFEPTVRVSTYITALVAGPYHGVHGTVQARNGEIPLGVYCRQSIAAHLDADEILDVTRRGFAFYEELFDYPYPFAKYDQLFVPEYNMGAMENAGCVTIRDEYVFRSRMTDAAYEVRATTILHELAHMWFGDLVTMRWWDDLWLNESFATYASTLCQAEATRWTNSWTTFANTDKVWAYRQDQLPTTHPISADIGDLEDVETNFDGITYAKGASVLKQLVAWVGREEFFAGLRHYFKTYEWGNASLADLRECLEATSGRDLDAWSREWLETAGVSTMSAEFEVGSDGRFTSFFVRQTAVPEYPTLRSHRLAIGLYSLTSDGLVRQSRVERDVVGERTAVPELIGAAQPDLLLLNDDDLAFTKIRLDARSLDTLVSHIGSLDNSLARSLCWMSAWDACRDAELAGRDYVQLVLNGVAAEPDINTVQMLVRTANFASKLYSAPARRDEALALWASGLRSLAESAEPGSDKQLTFVRMFAASAQSSEDAAFLAGLLDGSVTLPELAVDAEVRWLLVQELARLGAIGTVEIDAELSRDGTIRGQEEAAAARAARPSGDAKEQAWVDAVERDDVPNQTQAKTIRGFWQFGQESLLAPYVDRYLEAATWVWERKTTEMATNFLVGLFPRALPTPEAAAKVRTWLETHQPSGAVRRLVSEGLADLERTLKAQERDAQS</sequence>
<evidence type="ECO:0000256" key="5">
    <source>
        <dbReference type="ARBA" id="ARBA00015611"/>
    </source>
</evidence>
<feature type="domain" description="ERAP1-like C-terminal" evidence="15">
    <location>
        <begin position="532"/>
        <end position="841"/>
    </location>
</feature>
<evidence type="ECO:0000256" key="10">
    <source>
        <dbReference type="ARBA" id="ARBA00022833"/>
    </source>
</evidence>
<keyword evidence="8" id="KW-0479">Metal-binding</keyword>
<dbReference type="PANTHER" id="PTHR11533:SF174">
    <property type="entry name" value="PUROMYCIN-SENSITIVE AMINOPEPTIDASE-RELATED"/>
    <property type="match status" value="1"/>
</dbReference>
<evidence type="ECO:0000256" key="11">
    <source>
        <dbReference type="ARBA" id="ARBA00023049"/>
    </source>
</evidence>